<dbReference type="Proteomes" id="UP001062846">
    <property type="component" value="Chromosome 9"/>
</dbReference>
<reference evidence="1" key="1">
    <citation type="submission" date="2022-02" db="EMBL/GenBank/DDBJ databases">
        <title>Plant Genome Project.</title>
        <authorList>
            <person name="Zhang R.-G."/>
        </authorList>
    </citation>
    <scope>NUCLEOTIDE SEQUENCE</scope>
    <source>
        <strain evidence="1">AT1</strain>
    </source>
</reference>
<dbReference type="EMBL" id="CM046396">
    <property type="protein sequence ID" value="KAI8538426.1"/>
    <property type="molecule type" value="Genomic_DNA"/>
</dbReference>
<protein>
    <submittedName>
        <fullName evidence="1">Uncharacterized protein</fullName>
    </submittedName>
</protein>
<organism evidence="1 2">
    <name type="scientific">Rhododendron molle</name>
    <name type="common">Chinese azalea</name>
    <name type="synonym">Azalea mollis</name>
    <dbReference type="NCBI Taxonomy" id="49168"/>
    <lineage>
        <taxon>Eukaryota</taxon>
        <taxon>Viridiplantae</taxon>
        <taxon>Streptophyta</taxon>
        <taxon>Embryophyta</taxon>
        <taxon>Tracheophyta</taxon>
        <taxon>Spermatophyta</taxon>
        <taxon>Magnoliopsida</taxon>
        <taxon>eudicotyledons</taxon>
        <taxon>Gunneridae</taxon>
        <taxon>Pentapetalae</taxon>
        <taxon>asterids</taxon>
        <taxon>Ericales</taxon>
        <taxon>Ericaceae</taxon>
        <taxon>Ericoideae</taxon>
        <taxon>Rhodoreae</taxon>
        <taxon>Rhododendron</taxon>
    </lineage>
</organism>
<gene>
    <name evidence="1" type="ORF">RHMOL_Rhmol09G0102400</name>
</gene>
<keyword evidence="2" id="KW-1185">Reference proteome</keyword>
<name>A0ACC0MCE7_RHOML</name>
<proteinExistence type="predicted"/>
<accession>A0ACC0MCE7</accession>
<sequence length="142" mass="16038">MNRLFKCNYSASSSMASLPELSDIVNQEEHEYQDLDTGLRNWNIPKIPVKEIYKSRLIQVAIKPLTRKGLNSSVLLSLRDSRFTIYSDSLLGLMESSLHNGPVYFNCYSDLPISLRDKNILKALTLNIQTAGVITQMLEGSQ</sequence>
<comment type="caution">
    <text evidence="1">The sequence shown here is derived from an EMBL/GenBank/DDBJ whole genome shotgun (WGS) entry which is preliminary data.</text>
</comment>
<evidence type="ECO:0000313" key="1">
    <source>
        <dbReference type="EMBL" id="KAI8538426.1"/>
    </source>
</evidence>
<evidence type="ECO:0000313" key="2">
    <source>
        <dbReference type="Proteomes" id="UP001062846"/>
    </source>
</evidence>